<keyword evidence="2" id="KW-0326">Glycosidase</keyword>
<dbReference type="InterPro" id="IPR001910">
    <property type="entry name" value="Inosine/uridine_hydrolase_dom"/>
</dbReference>
<dbReference type="RefSeq" id="WP_282541246.1">
    <property type="nucleotide sequence ID" value="NZ_JASCIQ010000004.1"/>
</dbReference>
<dbReference type="PANTHER" id="PTHR12304">
    <property type="entry name" value="INOSINE-URIDINE PREFERRING NUCLEOSIDE HYDROLASE"/>
    <property type="match status" value="1"/>
</dbReference>
<organism evidence="4 5">
    <name type="scientific">Streptomyces cavernicola</name>
    <dbReference type="NCBI Taxonomy" id="3043613"/>
    <lineage>
        <taxon>Bacteria</taxon>
        <taxon>Bacillati</taxon>
        <taxon>Actinomycetota</taxon>
        <taxon>Actinomycetes</taxon>
        <taxon>Kitasatosporales</taxon>
        <taxon>Streptomycetaceae</taxon>
        <taxon>Streptomyces</taxon>
    </lineage>
</organism>
<keyword evidence="5" id="KW-1185">Reference proteome</keyword>
<dbReference type="PANTHER" id="PTHR12304:SF4">
    <property type="entry name" value="URIDINE NUCLEOSIDASE"/>
    <property type="match status" value="1"/>
</dbReference>
<dbReference type="GO" id="GO:0016787">
    <property type="term" value="F:hydrolase activity"/>
    <property type="evidence" value="ECO:0007669"/>
    <property type="project" value="UniProtKB-KW"/>
</dbReference>
<dbReference type="PROSITE" id="PS01247">
    <property type="entry name" value="IUNH"/>
    <property type="match status" value="1"/>
</dbReference>
<accession>A0ABT6S5D9</accession>
<name>A0ABT6S5D9_9ACTN</name>
<dbReference type="EMBL" id="JASCIQ010000004">
    <property type="protein sequence ID" value="MDI3403300.1"/>
    <property type="molecule type" value="Genomic_DNA"/>
</dbReference>
<evidence type="ECO:0000259" key="3">
    <source>
        <dbReference type="Pfam" id="PF01156"/>
    </source>
</evidence>
<gene>
    <name evidence="4" type="ORF">QIS96_05610</name>
</gene>
<dbReference type="Pfam" id="PF01156">
    <property type="entry name" value="IU_nuc_hydro"/>
    <property type="match status" value="1"/>
</dbReference>
<dbReference type="InterPro" id="IPR023186">
    <property type="entry name" value="IUNH"/>
</dbReference>
<evidence type="ECO:0000313" key="4">
    <source>
        <dbReference type="EMBL" id="MDI3403300.1"/>
    </source>
</evidence>
<dbReference type="InterPro" id="IPR036452">
    <property type="entry name" value="Ribo_hydro-like"/>
</dbReference>
<sequence length="324" mass="34420">MVRAPIVLDSDPGLDDAVALQYLLGTGLWDLKAYLAVGGNVPAEQAFRNARGLARAFGIAADVPVHRGAGRPISRVEFSADFHGPTGLGTEVLPDSTAPEQTECAAAALVRLSKEYEGELTVVAIGPLTNVAAALLLDPQVAYRVRHLVFMGGAARVPGNTNPVAEFNVWADPDAADIVVSSGIPYTMVGLDATNRWRFHRDDLSRLDAAGPGQRLTARLMRAYLKSYEDHTGQDTAALHDPLAVGVASDESFVTAETGTVIVETASHLTRGQTVFIPGESDRSYDYPPAISARTKHTGRVALGAGPRDFSAHFIETVLLRPSA</sequence>
<protein>
    <submittedName>
        <fullName evidence="4">Nucleoside hydrolase</fullName>
    </submittedName>
</protein>
<dbReference type="Proteomes" id="UP001223978">
    <property type="component" value="Unassembled WGS sequence"/>
</dbReference>
<keyword evidence="1 4" id="KW-0378">Hydrolase</keyword>
<reference evidence="4 5" key="1">
    <citation type="submission" date="2023-05" db="EMBL/GenBank/DDBJ databases">
        <title>Draft genome sequence of Streptomyces sp. B-S-A6 isolated from a cave soil in Thailand.</title>
        <authorList>
            <person name="Chamroensaksri N."/>
            <person name="Muangham S."/>
        </authorList>
    </citation>
    <scope>NUCLEOTIDE SEQUENCE [LARGE SCALE GENOMIC DNA]</scope>
    <source>
        <strain evidence="4 5">B-S-A6</strain>
    </source>
</reference>
<dbReference type="InterPro" id="IPR015910">
    <property type="entry name" value="I/U_nuclsd_hydro_CS"/>
</dbReference>
<evidence type="ECO:0000256" key="1">
    <source>
        <dbReference type="ARBA" id="ARBA00022801"/>
    </source>
</evidence>
<dbReference type="SUPFAM" id="SSF53590">
    <property type="entry name" value="Nucleoside hydrolase"/>
    <property type="match status" value="1"/>
</dbReference>
<comment type="caution">
    <text evidence="4">The sequence shown here is derived from an EMBL/GenBank/DDBJ whole genome shotgun (WGS) entry which is preliminary data.</text>
</comment>
<evidence type="ECO:0000256" key="2">
    <source>
        <dbReference type="ARBA" id="ARBA00023295"/>
    </source>
</evidence>
<proteinExistence type="predicted"/>
<feature type="domain" description="Inosine/uridine-preferring nucleoside hydrolase" evidence="3">
    <location>
        <begin position="6"/>
        <end position="277"/>
    </location>
</feature>
<evidence type="ECO:0000313" key="5">
    <source>
        <dbReference type="Proteomes" id="UP001223978"/>
    </source>
</evidence>
<dbReference type="Gene3D" id="3.90.245.10">
    <property type="entry name" value="Ribonucleoside hydrolase-like"/>
    <property type="match status" value="1"/>
</dbReference>